<evidence type="ECO:0000313" key="1">
    <source>
        <dbReference type="EMBL" id="GGM75736.1"/>
    </source>
</evidence>
<dbReference type="RefSeq" id="WP_189061150.1">
    <property type="nucleotide sequence ID" value="NZ_BMMK01000035.1"/>
</dbReference>
<reference evidence="1" key="1">
    <citation type="journal article" date="2014" name="Int. J. Syst. Evol. Microbiol.">
        <title>Complete genome sequence of Corynebacterium casei LMG S-19264T (=DSM 44701T), isolated from a smear-ripened cheese.</title>
        <authorList>
            <consortium name="US DOE Joint Genome Institute (JGI-PGF)"/>
            <person name="Walter F."/>
            <person name="Albersmeier A."/>
            <person name="Kalinowski J."/>
            <person name="Ruckert C."/>
        </authorList>
    </citation>
    <scope>NUCLEOTIDE SEQUENCE</scope>
    <source>
        <strain evidence="1">CGMCC 4.5737</strain>
    </source>
</reference>
<organism evidence="1 2">
    <name type="scientific">Longimycelium tulufanense</name>
    <dbReference type="NCBI Taxonomy" id="907463"/>
    <lineage>
        <taxon>Bacteria</taxon>
        <taxon>Bacillati</taxon>
        <taxon>Actinomycetota</taxon>
        <taxon>Actinomycetes</taxon>
        <taxon>Pseudonocardiales</taxon>
        <taxon>Pseudonocardiaceae</taxon>
        <taxon>Longimycelium</taxon>
    </lineage>
</organism>
<sequence>MSVYHTLARYRGGRLALAALLLFTSALLVVVTTPLMTAAICCDRLVMGLAERARRVPAGPEPTCLRRDPLFTETTATAAGGGTS</sequence>
<dbReference type="AlphaFoldDB" id="A0A8J3FYG5"/>
<gene>
    <name evidence="1" type="ORF">GCM10012275_53060</name>
</gene>
<keyword evidence="2" id="KW-1185">Reference proteome</keyword>
<name>A0A8J3FYG5_9PSEU</name>
<evidence type="ECO:0000313" key="2">
    <source>
        <dbReference type="Proteomes" id="UP000637578"/>
    </source>
</evidence>
<protein>
    <submittedName>
        <fullName evidence="1">Uncharacterized protein</fullName>
    </submittedName>
</protein>
<accession>A0A8J3FYG5</accession>
<proteinExistence type="predicted"/>
<comment type="caution">
    <text evidence="1">The sequence shown here is derived from an EMBL/GenBank/DDBJ whole genome shotgun (WGS) entry which is preliminary data.</text>
</comment>
<reference evidence="1" key="2">
    <citation type="submission" date="2020-09" db="EMBL/GenBank/DDBJ databases">
        <authorList>
            <person name="Sun Q."/>
            <person name="Zhou Y."/>
        </authorList>
    </citation>
    <scope>NUCLEOTIDE SEQUENCE</scope>
    <source>
        <strain evidence="1">CGMCC 4.5737</strain>
    </source>
</reference>
<dbReference type="Proteomes" id="UP000637578">
    <property type="component" value="Unassembled WGS sequence"/>
</dbReference>
<dbReference type="EMBL" id="BMMK01000035">
    <property type="protein sequence ID" value="GGM75736.1"/>
    <property type="molecule type" value="Genomic_DNA"/>
</dbReference>